<reference evidence="1 3" key="2">
    <citation type="journal article" date="2017" name="BMC Genomics">
        <title>Genomic analysis of methanogenic archaea reveals a shift towards energy conservation.</title>
        <authorList>
            <person name="Gilmore S.P."/>
            <person name="Henske J.K."/>
            <person name="Sexton J.A."/>
            <person name="Solomon K.V."/>
            <person name="Seppala S."/>
            <person name="Yoo J.I."/>
            <person name="Huyett L.M."/>
            <person name="Pressman A."/>
            <person name="Cogan J.Z."/>
            <person name="Kivenson V."/>
            <person name="Peng X."/>
            <person name="Tan Y."/>
            <person name="Valentine D.L."/>
            <person name="O'Malley M.A."/>
        </authorList>
    </citation>
    <scope>NUCLEOTIDE SEQUENCE [LARGE SCALE GENOMIC DNA]</scope>
    <source>
        <strain evidence="1 3">1R-7</strain>
    </source>
</reference>
<dbReference type="EMBL" id="LWMS01000010">
    <property type="protein sequence ID" value="PWL08697.1"/>
    <property type="molecule type" value="Genomic_DNA"/>
</dbReference>
<name>A0A2A2HC84_9EURY</name>
<comment type="caution">
    <text evidence="1">The sequence shown here is derived from an EMBL/GenBank/DDBJ whole genome shotgun (WGS) entry which is preliminary data.</text>
</comment>
<dbReference type="RefSeq" id="WP_095609104.1">
    <property type="nucleotide sequence ID" value="NZ_LMVN01000024.1"/>
</dbReference>
<evidence type="ECO:0000313" key="4">
    <source>
        <dbReference type="Proteomes" id="UP000246004"/>
    </source>
</evidence>
<accession>A0A2A2HC84</accession>
<dbReference type="Proteomes" id="UP000217528">
    <property type="component" value="Unassembled WGS sequence"/>
</dbReference>
<dbReference type="OrthoDB" id="82261at2157"/>
<dbReference type="Proteomes" id="UP000246004">
    <property type="component" value="Unassembled WGS sequence"/>
</dbReference>
<sequence>MTEKYEIQKIMQDEDNVILSEIIDDEMKKNLLLYEMKRLDEIVPFINEGLKEALDEQEALLIIRKHEEKSVEEMNKESYTSDPAAFTLRTESGKIIGEMIYDDEELEDLRNDPTVYFLSDNFVTYQDASVAGEKQFFYMESAGSDFVTDKDIDSTVKSVTVGIPSTETDHFIRDCFDLSHDESLSSVIIGFTPKDE</sequence>
<reference evidence="2 4" key="1">
    <citation type="submission" date="2016-04" db="EMBL/GenBank/DDBJ databases">
        <title>Genome sequence of Methanosphaera cuniculi DSM 4103.</title>
        <authorList>
            <person name="Poehlein A."/>
            <person name="Seedorf H."/>
            <person name="Daniel R."/>
        </authorList>
    </citation>
    <scope>NUCLEOTIDE SEQUENCE [LARGE SCALE GENOMIC DNA]</scope>
    <source>
        <strain evidence="2 4">DSM 4103</strain>
    </source>
</reference>
<protein>
    <submittedName>
        <fullName evidence="1">Uncharacterized protein</fullName>
    </submittedName>
</protein>
<evidence type="ECO:0000313" key="3">
    <source>
        <dbReference type="Proteomes" id="UP000217528"/>
    </source>
</evidence>
<organism evidence="1 3">
    <name type="scientific">Methanosphaera cuniculi</name>
    <dbReference type="NCBI Taxonomy" id="1077256"/>
    <lineage>
        <taxon>Archaea</taxon>
        <taxon>Methanobacteriati</taxon>
        <taxon>Methanobacteriota</taxon>
        <taxon>Methanomada group</taxon>
        <taxon>Methanobacteria</taxon>
        <taxon>Methanobacteriales</taxon>
        <taxon>Methanobacteriaceae</taxon>
        <taxon>Methanosphaera</taxon>
    </lineage>
</organism>
<gene>
    <name evidence="1" type="ORF">ASJ82_07390</name>
    <name evidence="2" type="ORF">MSCUN_04100</name>
</gene>
<keyword evidence="3" id="KW-1185">Reference proteome</keyword>
<dbReference type="AlphaFoldDB" id="A0A2A2HC84"/>
<proteinExistence type="predicted"/>
<evidence type="ECO:0000313" key="1">
    <source>
        <dbReference type="EMBL" id="PAV06930.1"/>
    </source>
</evidence>
<dbReference type="EMBL" id="LMVN01000024">
    <property type="protein sequence ID" value="PAV06930.1"/>
    <property type="molecule type" value="Genomic_DNA"/>
</dbReference>
<evidence type="ECO:0000313" key="2">
    <source>
        <dbReference type="EMBL" id="PWL08697.1"/>
    </source>
</evidence>